<keyword evidence="4" id="KW-0479">Metal-binding</keyword>
<keyword evidence="7" id="KW-1185">Reference proteome</keyword>
<dbReference type="InterPro" id="IPR001128">
    <property type="entry name" value="Cyt_P450"/>
</dbReference>
<evidence type="ECO:0000313" key="7">
    <source>
        <dbReference type="Proteomes" id="UP001276659"/>
    </source>
</evidence>
<keyword evidence="3" id="KW-0349">Heme</keyword>
<dbReference type="AlphaFoldDB" id="A0AAD9Z3I8"/>
<dbReference type="InterPro" id="IPR050121">
    <property type="entry name" value="Cytochrome_P450_monoxygenase"/>
</dbReference>
<evidence type="ECO:0000256" key="5">
    <source>
        <dbReference type="ARBA" id="ARBA00023004"/>
    </source>
</evidence>
<dbReference type="GO" id="GO:0020037">
    <property type="term" value="F:heme binding"/>
    <property type="evidence" value="ECO:0007669"/>
    <property type="project" value="InterPro"/>
</dbReference>
<comment type="similarity">
    <text evidence="2">Belongs to the cytochrome P450 family.</text>
</comment>
<comment type="cofactor">
    <cofactor evidence="1">
        <name>heme</name>
        <dbReference type="ChEBI" id="CHEBI:30413"/>
    </cofactor>
</comment>
<evidence type="ECO:0000256" key="1">
    <source>
        <dbReference type="ARBA" id="ARBA00001971"/>
    </source>
</evidence>
<evidence type="ECO:0000256" key="3">
    <source>
        <dbReference type="ARBA" id="ARBA00022617"/>
    </source>
</evidence>
<evidence type="ECO:0000256" key="4">
    <source>
        <dbReference type="ARBA" id="ARBA00022723"/>
    </source>
</evidence>
<accession>A0AAD9Z3I8</accession>
<dbReference type="GO" id="GO:0005506">
    <property type="term" value="F:iron ion binding"/>
    <property type="evidence" value="ECO:0007669"/>
    <property type="project" value="InterPro"/>
</dbReference>
<name>A0AAD9Z3I8_9LECA</name>
<dbReference type="EMBL" id="JASNWA010000009">
    <property type="protein sequence ID" value="KAK3169297.1"/>
    <property type="molecule type" value="Genomic_DNA"/>
</dbReference>
<dbReference type="PANTHER" id="PTHR24305">
    <property type="entry name" value="CYTOCHROME P450"/>
    <property type="match status" value="1"/>
</dbReference>
<dbReference type="Proteomes" id="UP001276659">
    <property type="component" value="Unassembled WGS sequence"/>
</dbReference>
<dbReference type="PANTHER" id="PTHR24305:SF210">
    <property type="entry name" value="CYTOCHROME P450 MONOOXYGENASE ASQL-RELATED"/>
    <property type="match status" value="1"/>
</dbReference>
<dbReference type="Pfam" id="PF00067">
    <property type="entry name" value="p450"/>
    <property type="match status" value="1"/>
</dbReference>
<dbReference type="SUPFAM" id="SSF48264">
    <property type="entry name" value="Cytochrome P450"/>
    <property type="match status" value="1"/>
</dbReference>
<organism evidence="6 7">
    <name type="scientific">Lepraria neglecta</name>
    <dbReference type="NCBI Taxonomy" id="209136"/>
    <lineage>
        <taxon>Eukaryota</taxon>
        <taxon>Fungi</taxon>
        <taxon>Dikarya</taxon>
        <taxon>Ascomycota</taxon>
        <taxon>Pezizomycotina</taxon>
        <taxon>Lecanoromycetes</taxon>
        <taxon>OSLEUM clade</taxon>
        <taxon>Lecanoromycetidae</taxon>
        <taxon>Lecanorales</taxon>
        <taxon>Lecanorineae</taxon>
        <taxon>Stereocaulaceae</taxon>
        <taxon>Lepraria</taxon>
    </lineage>
</organism>
<dbReference type="GO" id="GO:0004497">
    <property type="term" value="F:monooxygenase activity"/>
    <property type="evidence" value="ECO:0007669"/>
    <property type="project" value="InterPro"/>
</dbReference>
<gene>
    <name evidence="6" type="ORF">OEA41_008680</name>
</gene>
<sequence>MSTWNDIYGYRRGRAVLPKDPQFYNEMLLDKNTITMASDEDAVPIRKAINPAFSHEALLEQEPMIKSHIQRLMMQLTKTSYDDRRNEHCTVDLHKWLVFSMFDINSDFVFGEDMGCVASGSFHEWVKFVIDYFYAATLLHQCFKFPLLNRLLALCIPKSVREQHRRHNEASLQRVRSRMDTKIDRPDFMHHFVRHAKKEGLSTRTIEAQASVVILAGSETTSIALTAAVYHILSNSHVYERLCKEIRGAFTTEEDIALPNVLSKLPYLDAVVQETLRIHTPLANGFTRVVPDAKGAMISGSWVPQGVSRASYFHFPSSSPILRYS</sequence>
<proteinExistence type="inferred from homology"/>
<reference evidence="6" key="1">
    <citation type="submission" date="2022-11" db="EMBL/GenBank/DDBJ databases">
        <title>Chromosomal genome sequence assembly and mating type (MAT) locus characterization of the leprose asexual lichenized fungus Lepraria neglecta (Nyl.) Erichsen.</title>
        <authorList>
            <person name="Allen J.L."/>
            <person name="Pfeffer B."/>
        </authorList>
    </citation>
    <scope>NUCLEOTIDE SEQUENCE</scope>
    <source>
        <strain evidence="6">Allen 5258</strain>
    </source>
</reference>
<evidence type="ECO:0000256" key="2">
    <source>
        <dbReference type="ARBA" id="ARBA00010617"/>
    </source>
</evidence>
<dbReference type="InterPro" id="IPR036396">
    <property type="entry name" value="Cyt_P450_sf"/>
</dbReference>
<keyword evidence="5" id="KW-0408">Iron</keyword>
<comment type="caution">
    <text evidence="6">The sequence shown here is derived from an EMBL/GenBank/DDBJ whole genome shotgun (WGS) entry which is preliminary data.</text>
</comment>
<dbReference type="Gene3D" id="1.10.630.10">
    <property type="entry name" value="Cytochrome P450"/>
    <property type="match status" value="1"/>
</dbReference>
<dbReference type="GO" id="GO:0016705">
    <property type="term" value="F:oxidoreductase activity, acting on paired donors, with incorporation or reduction of molecular oxygen"/>
    <property type="evidence" value="ECO:0007669"/>
    <property type="project" value="InterPro"/>
</dbReference>
<evidence type="ECO:0008006" key="8">
    <source>
        <dbReference type="Google" id="ProtNLM"/>
    </source>
</evidence>
<protein>
    <recommendedName>
        <fullName evidence="8">Cytochrome P450</fullName>
    </recommendedName>
</protein>
<evidence type="ECO:0000313" key="6">
    <source>
        <dbReference type="EMBL" id="KAK3169297.1"/>
    </source>
</evidence>